<evidence type="ECO:0000259" key="3">
    <source>
        <dbReference type="Pfam" id="PF12969"/>
    </source>
</evidence>
<dbReference type="Gene3D" id="1.25.40.10">
    <property type="entry name" value="Tetratricopeptide repeat domain"/>
    <property type="match status" value="1"/>
</dbReference>
<dbReference type="SMART" id="SM00028">
    <property type="entry name" value="TPR"/>
    <property type="match status" value="3"/>
</dbReference>
<sequence length="938" mass="106570">MRLCISTSLRPLAFAAFLVCSGVLPLTSPVFAADHVPLAAAARPQKLEPTPAWVSKVAPEWDARDATAPVYLPLLDVQTRVEARQTYRYSHVIRKIRDTAGLESGSQILMIFDPNYQKLSIHQLQIVRNGKVIQKFDPKKIRYLQRESRLEAQMLDGQITASITLDDARAGDQIEYAYTLTGANPVFDGRFVDIEWVYSNYGPVSQFYYRLLHPDNRQMQWKYDSKLFEIQQESRGGWKETVLRRRFVPAFQNDPYGIASTYLKDQIQISEFRDWNDVAQWSKRLFQSAYQPAPDIEKEAERLAKLADTPELALLKTLDFVQKEVRYFGTEIGENSHLPHPPADVLRQRFGDCKDKTGLLIALLKAQKIEAEPVLVSTVFRDDTQQLLASPLAFNHVIARVKLNGKTYWLDATRSFQTGDLKSRQALAQRTGLPAQSDTRELVMMPDSSRDLQAVTWDQYTIQAMGKPAVLDVRQTYYGDSAESLRANLAANRKPDIEKEIIAEYLRFYPAAKPDGALGVSEESGQNAVTLTLRFELPDFWRYHEKQTLQTDFSPVTLSQTLRMPTQVPRTETMRISPTGMYRQVTDIRFSEPVFSKTFNKRFDETNKHFEIHSIANGETDHVQIQSDLRFMRDRVEPADWTTYRDKVQRGWNGLLNTLTINAISAPQLIRARLDMDDLEKAIKEKKISVYSEAQAEAVYRLPVLDAQLNSGRLSEKQKADVYQERAQRLQQIGRLKGAKADIEKALQIKPQELPLLLQLGQIAQMQNNQPEAARIAKQMLDLQANDVSAQSLLASTLYQQKQYAASAAQWRTVLADRNEAEKSTAVIGLFLAAQAAGQDPVAATSEFLPQSTHPAWPYPVLQVLHGHLSETALQTQLKTDGKTDYVKMTEAYYALGQFALQQGNKAQAKAWFQKAMSGMQMEMPELYFADRQLETLK</sequence>
<dbReference type="AlphaFoldDB" id="A0A941I6R6"/>
<feature type="chain" id="PRO_5038087500" evidence="2">
    <location>
        <begin position="33"/>
        <end position="938"/>
    </location>
</feature>
<dbReference type="Gene3D" id="3.10.620.30">
    <property type="match status" value="1"/>
</dbReference>
<feature type="signal peptide" evidence="2">
    <location>
        <begin position="1"/>
        <end position="32"/>
    </location>
</feature>
<keyword evidence="2" id="KW-0732">Signal</keyword>
<evidence type="ECO:0000256" key="2">
    <source>
        <dbReference type="SAM" id="SignalP"/>
    </source>
</evidence>
<feature type="repeat" description="TPR" evidence="1">
    <location>
        <begin position="720"/>
        <end position="753"/>
    </location>
</feature>
<protein>
    <submittedName>
        <fullName evidence="4">DUF3857 domain-containing protein</fullName>
    </submittedName>
</protein>
<comment type="caution">
    <text evidence="4">The sequence shown here is derived from an EMBL/GenBank/DDBJ whole genome shotgun (WGS) entry which is preliminary data.</text>
</comment>
<dbReference type="InterPro" id="IPR038765">
    <property type="entry name" value="Papain-like_cys_pep_sf"/>
</dbReference>
<dbReference type="Pfam" id="PF12969">
    <property type="entry name" value="DUF3857"/>
    <property type="match status" value="1"/>
</dbReference>
<evidence type="ECO:0000313" key="5">
    <source>
        <dbReference type="Proteomes" id="UP000680067"/>
    </source>
</evidence>
<keyword evidence="1" id="KW-0802">TPR repeat</keyword>
<evidence type="ECO:0000256" key="1">
    <source>
        <dbReference type="PROSITE-ProRule" id="PRU00339"/>
    </source>
</evidence>
<reference evidence="4" key="1">
    <citation type="submission" date="2021-04" db="EMBL/GenBank/DDBJ databases">
        <title>novel species isolated from subtropical streams in China.</title>
        <authorList>
            <person name="Lu H."/>
        </authorList>
    </citation>
    <scope>NUCLEOTIDE SEQUENCE</scope>
    <source>
        <strain evidence="4">LFS511W</strain>
    </source>
</reference>
<dbReference type="RefSeq" id="WP_212687472.1">
    <property type="nucleotide sequence ID" value="NZ_JAGSPN010000005.1"/>
</dbReference>
<organism evidence="4 5">
    <name type="scientific">Undibacterium luofuense</name>
    <dbReference type="NCBI Taxonomy" id="2828733"/>
    <lineage>
        <taxon>Bacteria</taxon>
        <taxon>Pseudomonadati</taxon>
        <taxon>Pseudomonadota</taxon>
        <taxon>Betaproteobacteria</taxon>
        <taxon>Burkholderiales</taxon>
        <taxon>Oxalobacteraceae</taxon>
        <taxon>Undibacterium</taxon>
    </lineage>
</organism>
<dbReference type="Pfam" id="PF13181">
    <property type="entry name" value="TPR_8"/>
    <property type="match status" value="2"/>
</dbReference>
<dbReference type="PROSITE" id="PS50005">
    <property type="entry name" value="TPR"/>
    <property type="match status" value="1"/>
</dbReference>
<dbReference type="InterPro" id="IPR011990">
    <property type="entry name" value="TPR-like_helical_dom_sf"/>
</dbReference>
<keyword evidence="5" id="KW-1185">Reference proteome</keyword>
<dbReference type="EMBL" id="JAGSPN010000005">
    <property type="protein sequence ID" value="MBR7782124.1"/>
    <property type="molecule type" value="Genomic_DNA"/>
</dbReference>
<dbReference type="SUPFAM" id="SSF48452">
    <property type="entry name" value="TPR-like"/>
    <property type="match status" value="1"/>
</dbReference>
<proteinExistence type="predicted"/>
<gene>
    <name evidence="4" type="ORF">KDM89_08230</name>
</gene>
<evidence type="ECO:0000313" key="4">
    <source>
        <dbReference type="EMBL" id="MBR7782124.1"/>
    </source>
</evidence>
<name>A0A941I6R6_9BURK</name>
<feature type="domain" description="DUF3857" evidence="3">
    <location>
        <begin position="86"/>
        <end position="249"/>
    </location>
</feature>
<accession>A0A941I6R6</accession>
<dbReference type="Proteomes" id="UP000680067">
    <property type="component" value="Unassembled WGS sequence"/>
</dbReference>
<dbReference type="Gene3D" id="2.60.40.3140">
    <property type="match status" value="1"/>
</dbReference>
<dbReference type="InterPro" id="IPR019734">
    <property type="entry name" value="TPR_rpt"/>
</dbReference>
<dbReference type="InterPro" id="IPR024618">
    <property type="entry name" value="DUF3857"/>
</dbReference>
<dbReference type="SUPFAM" id="SSF54001">
    <property type="entry name" value="Cysteine proteinases"/>
    <property type="match status" value="1"/>
</dbReference>